<proteinExistence type="predicted"/>
<organism evidence="3 4">
    <name type="scientific">Chaetomium fimeti</name>
    <dbReference type="NCBI Taxonomy" id="1854472"/>
    <lineage>
        <taxon>Eukaryota</taxon>
        <taxon>Fungi</taxon>
        <taxon>Dikarya</taxon>
        <taxon>Ascomycota</taxon>
        <taxon>Pezizomycotina</taxon>
        <taxon>Sordariomycetes</taxon>
        <taxon>Sordariomycetidae</taxon>
        <taxon>Sordariales</taxon>
        <taxon>Chaetomiaceae</taxon>
        <taxon>Chaetomium</taxon>
    </lineage>
</organism>
<accession>A0AAE0HA77</accession>
<dbReference type="Proteomes" id="UP001278766">
    <property type="component" value="Unassembled WGS sequence"/>
</dbReference>
<dbReference type="EMBL" id="JAUEPN010000008">
    <property type="protein sequence ID" value="KAK3291831.1"/>
    <property type="molecule type" value="Genomic_DNA"/>
</dbReference>
<dbReference type="RefSeq" id="XP_062655345.1">
    <property type="nucleotide sequence ID" value="XM_062799844.1"/>
</dbReference>
<name>A0AAE0HA77_9PEZI</name>
<protein>
    <submittedName>
        <fullName evidence="3">Alpha/Beta hydrolase protein</fullName>
    </submittedName>
</protein>
<dbReference type="PANTHER" id="PTHR42977:SF3">
    <property type="entry name" value="AB HYDROLASE-1 DOMAIN-CONTAINING PROTEIN"/>
    <property type="match status" value="1"/>
</dbReference>
<dbReference type="PRINTS" id="PR00412">
    <property type="entry name" value="EPOXHYDRLASE"/>
</dbReference>
<dbReference type="PRINTS" id="PR00111">
    <property type="entry name" value="ABHYDROLASE"/>
</dbReference>
<evidence type="ECO:0000313" key="4">
    <source>
        <dbReference type="Proteomes" id="UP001278766"/>
    </source>
</evidence>
<reference evidence="3" key="2">
    <citation type="submission" date="2023-06" db="EMBL/GenBank/DDBJ databases">
        <authorList>
            <consortium name="Lawrence Berkeley National Laboratory"/>
            <person name="Haridas S."/>
            <person name="Hensen N."/>
            <person name="Bonometti L."/>
            <person name="Westerberg I."/>
            <person name="Brannstrom I.O."/>
            <person name="Guillou S."/>
            <person name="Cros-Aarteil S."/>
            <person name="Calhoun S."/>
            <person name="Kuo A."/>
            <person name="Mondo S."/>
            <person name="Pangilinan J."/>
            <person name="Riley R."/>
            <person name="Labutti K."/>
            <person name="Andreopoulos B."/>
            <person name="Lipzen A."/>
            <person name="Chen C."/>
            <person name="Yanf M."/>
            <person name="Daum C."/>
            <person name="Ng V."/>
            <person name="Clum A."/>
            <person name="Steindorff A."/>
            <person name="Ohm R."/>
            <person name="Martin F."/>
            <person name="Silar P."/>
            <person name="Natvig D."/>
            <person name="Lalanne C."/>
            <person name="Gautier V."/>
            <person name="Ament-Velasquez S.L."/>
            <person name="Kruys A."/>
            <person name="Hutchinson M.I."/>
            <person name="Powell A.J."/>
            <person name="Barry K."/>
            <person name="Miller A.N."/>
            <person name="Grigoriev I.V."/>
            <person name="Debuchy R."/>
            <person name="Gladieux P."/>
            <person name="Thoren M.H."/>
            <person name="Johannesson H."/>
        </authorList>
    </citation>
    <scope>NUCLEOTIDE SEQUENCE</scope>
    <source>
        <strain evidence="3">CBS 168.71</strain>
    </source>
</reference>
<reference evidence="3" key="1">
    <citation type="journal article" date="2023" name="Mol. Phylogenet. Evol.">
        <title>Genome-scale phylogeny and comparative genomics of the fungal order Sordariales.</title>
        <authorList>
            <person name="Hensen N."/>
            <person name="Bonometti L."/>
            <person name="Westerberg I."/>
            <person name="Brannstrom I.O."/>
            <person name="Guillou S."/>
            <person name="Cros-Aarteil S."/>
            <person name="Calhoun S."/>
            <person name="Haridas S."/>
            <person name="Kuo A."/>
            <person name="Mondo S."/>
            <person name="Pangilinan J."/>
            <person name="Riley R."/>
            <person name="LaButti K."/>
            <person name="Andreopoulos B."/>
            <person name="Lipzen A."/>
            <person name="Chen C."/>
            <person name="Yan M."/>
            <person name="Daum C."/>
            <person name="Ng V."/>
            <person name="Clum A."/>
            <person name="Steindorff A."/>
            <person name="Ohm R.A."/>
            <person name="Martin F."/>
            <person name="Silar P."/>
            <person name="Natvig D.O."/>
            <person name="Lalanne C."/>
            <person name="Gautier V."/>
            <person name="Ament-Velasquez S.L."/>
            <person name="Kruys A."/>
            <person name="Hutchinson M.I."/>
            <person name="Powell A.J."/>
            <person name="Barry K."/>
            <person name="Miller A.N."/>
            <person name="Grigoriev I.V."/>
            <person name="Debuchy R."/>
            <person name="Gladieux P."/>
            <person name="Hiltunen Thoren M."/>
            <person name="Johannesson H."/>
        </authorList>
    </citation>
    <scope>NUCLEOTIDE SEQUENCE</scope>
    <source>
        <strain evidence="3">CBS 168.71</strain>
    </source>
</reference>
<dbReference type="InterPro" id="IPR000639">
    <property type="entry name" value="Epox_hydrolase-like"/>
</dbReference>
<evidence type="ECO:0000256" key="1">
    <source>
        <dbReference type="ARBA" id="ARBA00022801"/>
    </source>
</evidence>
<feature type="domain" description="AB hydrolase-1" evidence="2">
    <location>
        <begin position="27"/>
        <end position="271"/>
    </location>
</feature>
<dbReference type="GO" id="GO:0004301">
    <property type="term" value="F:epoxide hydrolase activity"/>
    <property type="evidence" value="ECO:0007669"/>
    <property type="project" value="TreeGrafter"/>
</dbReference>
<evidence type="ECO:0000259" key="2">
    <source>
        <dbReference type="Pfam" id="PF00561"/>
    </source>
</evidence>
<evidence type="ECO:0000313" key="3">
    <source>
        <dbReference type="EMBL" id="KAK3291831.1"/>
    </source>
</evidence>
<dbReference type="InterPro" id="IPR051340">
    <property type="entry name" value="Haloalkane_dehalogenase"/>
</dbReference>
<comment type="caution">
    <text evidence="3">The sequence shown here is derived from an EMBL/GenBank/DDBJ whole genome shotgun (WGS) entry which is preliminary data.</text>
</comment>
<dbReference type="SUPFAM" id="SSF53474">
    <property type="entry name" value="alpha/beta-Hydrolases"/>
    <property type="match status" value="1"/>
</dbReference>
<dbReference type="Gene3D" id="3.40.50.1820">
    <property type="entry name" value="alpha/beta hydrolase"/>
    <property type="match status" value="1"/>
</dbReference>
<keyword evidence="1 3" id="KW-0378">Hydrolase</keyword>
<keyword evidence="4" id="KW-1185">Reference proteome</keyword>
<gene>
    <name evidence="3" type="ORF">B0H64DRAFT_241468</name>
</gene>
<dbReference type="InterPro" id="IPR029058">
    <property type="entry name" value="AB_hydrolase_fold"/>
</dbReference>
<dbReference type="GeneID" id="87836792"/>
<sequence length="291" mass="32302">MAATQIATVKADGVDVFYRSAGPANAPTVVLLHGFPSSSHMFRNLIPLLATRYRVIAPDLPGFGFTTVPASRNYTYTFASLTQTFTAFTDALSLTRFAVYIFDYGAPTGFRFALERPDAVAAIVSQNGNAYAEGLGQPFWAPLEKLWASGAAADREALRPLLELGPTQWQYQDGSPRPEAIAPEAFYLDQALMDRPGNKDIQLDLFQDYGSNVKLYPQFQEYLRMSGVPVLTAWGKADTIFVAPGAEAFKRDVKKLETRWLDAGHFALETNEQQVAEWMFEFFDKYGVFSA</sequence>
<dbReference type="Pfam" id="PF00561">
    <property type="entry name" value="Abhydrolase_1"/>
    <property type="match status" value="1"/>
</dbReference>
<dbReference type="AlphaFoldDB" id="A0AAE0HA77"/>
<dbReference type="PANTHER" id="PTHR42977">
    <property type="entry name" value="HYDROLASE-RELATED"/>
    <property type="match status" value="1"/>
</dbReference>
<dbReference type="InterPro" id="IPR000073">
    <property type="entry name" value="AB_hydrolase_1"/>
</dbReference>